<dbReference type="EMBL" id="ML208288">
    <property type="protein sequence ID" value="TFK72188.1"/>
    <property type="molecule type" value="Genomic_DNA"/>
</dbReference>
<evidence type="ECO:0000313" key="1">
    <source>
        <dbReference type="EMBL" id="TFK72188.1"/>
    </source>
</evidence>
<reference evidence="1 2" key="1">
    <citation type="journal article" date="2019" name="Nat. Ecol. Evol.">
        <title>Megaphylogeny resolves global patterns of mushroom evolution.</title>
        <authorList>
            <person name="Varga T."/>
            <person name="Krizsan K."/>
            <person name="Foldi C."/>
            <person name="Dima B."/>
            <person name="Sanchez-Garcia M."/>
            <person name="Sanchez-Ramirez S."/>
            <person name="Szollosi G.J."/>
            <person name="Szarkandi J.G."/>
            <person name="Papp V."/>
            <person name="Albert L."/>
            <person name="Andreopoulos W."/>
            <person name="Angelini C."/>
            <person name="Antonin V."/>
            <person name="Barry K.W."/>
            <person name="Bougher N.L."/>
            <person name="Buchanan P."/>
            <person name="Buyck B."/>
            <person name="Bense V."/>
            <person name="Catcheside P."/>
            <person name="Chovatia M."/>
            <person name="Cooper J."/>
            <person name="Damon W."/>
            <person name="Desjardin D."/>
            <person name="Finy P."/>
            <person name="Geml J."/>
            <person name="Haridas S."/>
            <person name="Hughes K."/>
            <person name="Justo A."/>
            <person name="Karasinski D."/>
            <person name="Kautmanova I."/>
            <person name="Kiss B."/>
            <person name="Kocsube S."/>
            <person name="Kotiranta H."/>
            <person name="LaButti K.M."/>
            <person name="Lechner B.E."/>
            <person name="Liimatainen K."/>
            <person name="Lipzen A."/>
            <person name="Lukacs Z."/>
            <person name="Mihaltcheva S."/>
            <person name="Morgado L.N."/>
            <person name="Niskanen T."/>
            <person name="Noordeloos M.E."/>
            <person name="Ohm R.A."/>
            <person name="Ortiz-Santana B."/>
            <person name="Ovrebo C."/>
            <person name="Racz N."/>
            <person name="Riley R."/>
            <person name="Savchenko A."/>
            <person name="Shiryaev A."/>
            <person name="Soop K."/>
            <person name="Spirin V."/>
            <person name="Szebenyi C."/>
            <person name="Tomsovsky M."/>
            <person name="Tulloss R.E."/>
            <person name="Uehling J."/>
            <person name="Grigoriev I.V."/>
            <person name="Vagvolgyi C."/>
            <person name="Papp T."/>
            <person name="Martin F.M."/>
            <person name="Miettinen O."/>
            <person name="Hibbett D.S."/>
            <person name="Nagy L.G."/>
        </authorList>
    </citation>
    <scope>NUCLEOTIDE SEQUENCE [LARGE SCALE GENOMIC DNA]</scope>
    <source>
        <strain evidence="1 2">NL-1719</strain>
    </source>
</reference>
<sequence length="601" mass="66766">MSQPCQECDGSTTWDDAVGSAICSSCGTLTDPSQSILTSCHGHLDQQYSSNFPQASRNSYRTGSSWSLKQSDKEARDKKNQFAIQEDLKSLSSSVGSPGLSPRAHNLFTQAMALAHHRWGRKARILAGACVSIALREVNKPESVHIISRLLQVAPAALSRTILSTLSLLNLALPPADPSMYVPTIQYRFDSILRSNQQDSGIPAPLFEFLQTMSLRSIANTACDLIGILPRLNSDVCAQSPSPTACAAFILAAEAEHRTTFAGLGDLAKLTGAICQVGKSVVMSRYKVIQDSITPWIRKLLWHKNYQHKKGRATKVSQRLAVIRALKDIIQFHQELTEAIVLPSFPQSDDSEASHDEADPRASPTPNAQRDSRPRKRRRTEDTCPLHDAAKFLLDPLRGSIPKLEHGAMDPSTSKTPLAGILDGSLILHEPLSRLQGLRVVRGGANPEQIADDELFDEGELETMLRSQEEVDQLRGVLGWISDDEDHDYSQEDQNSNSNDNLAPTRPRSGTKQIRADEPRQKSRINMEAYAAIMDEEEEYDDAFWAQDEKDFEDCDEARDHLLLHGPVHRDAEEVLESWRPVSPGAHTNFDAQDRYEQEYD</sequence>
<dbReference type="Proteomes" id="UP000308600">
    <property type="component" value="Unassembled WGS sequence"/>
</dbReference>
<accession>A0ACD3B1P4</accession>
<keyword evidence="2" id="KW-1185">Reference proteome</keyword>
<name>A0ACD3B1P4_9AGAR</name>
<proteinExistence type="predicted"/>
<organism evidence="1 2">
    <name type="scientific">Pluteus cervinus</name>
    <dbReference type="NCBI Taxonomy" id="181527"/>
    <lineage>
        <taxon>Eukaryota</taxon>
        <taxon>Fungi</taxon>
        <taxon>Dikarya</taxon>
        <taxon>Basidiomycota</taxon>
        <taxon>Agaricomycotina</taxon>
        <taxon>Agaricomycetes</taxon>
        <taxon>Agaricomycetidae</taxon>
        <taxon>Agaricales</taxon>
        <taxon>Pluteineae</taxon>
        <taxon>Pluteaceae</taxon>
        <taxon>Pluteus</taxon>
    </lineage>
</organism>
<gene>
    <name evidence="1" type="ORF">BDN72DRAFT_816391</name>
</gene>
<evidence type="ECO:0000313" key="2">
    <source>
        <dbReference type="Proteomes" id="UP000308600"/>
    </source>
</evidence>
<protein>
    <submittedName>
        <fullName evidence="1">Uncharacterized protein</fullName>
    </submittedName>
</protein>